<sequence>MTSVRNARPTGRFAGLLTNTSDVVRFSAGALGSVGKTRMYFSEVLRQAGILVLSSGLVIWAMEFVIGAVFAVEGHYISRQFGAQGLVAVFPALGGLRTCAPEMWGWILAAKVGCGIVAELGSMRITEEIDALEVMGIRPKPYLVGTRVVAAWIAMPFLYLVGLGLMYIASYLMLVPVLGTVSEGGFSAVLWAFQSPLDVLFSLLWTMVAGTLIVLVACYYGFNARGGPVGVGMNTAKSMLVNMVLISVVGMICQQLFWGGFPNAPIGN</sequence>
<dbReference type="EMBL" id="CP009110">
    <property type="protein sequence ID" value="AIJ23300.1"/>
    <property type="molecule type" value="Genomic_DNA"/>
</dbReference>
<dbReference type="GO" id="GO:0005548">
    <property type="term" value="F:phospholipid transporter activity"/>
    <property type="evidence" value="ECO:0007669"/>
    <property type="project" value="TreeGrafter"/>
</dbReference>
<dbReference type="GO" id="GO:0043190">
    <property type="term" value="C:ATP-binding cassette (ABC) transporter complex"/>
    <property type="evidence" value="ECO:0007669"/>
    <property type="project" value="InterPro"/>
</dbReference>
<dbReference type="PANTHER" id="PTHR30188:SF13">
    <property type="entry name" value="CONSERVED HYPOTHETICAL INTEGRAL MEMBRANE PROTEIN YRBE3B"/>
    <property type="match status" value="1"/>
</dbReference>
<dbReference type="Proteomes" id="UP000062973">
    <property type="component" value="Chromosome"/>
</dbReference>
<dbReference type="eggNOG" id="COG0767">
    <property type="taxonomic scope" value="Bacteria"/>
</dbReference>
<dbReference type="Pfam" id="PF02405">
    <property type="entry name" value="MlaE"/>
    <property type="match status" value="1"/>
</dbReference>
<keyword evidence="1" id="KW-1133">Transmembrane helix</keyword>
<keyword evidence="1" id="KW-0812">Transmembrane</keyword>
<evidence type="ECO:0000313" key="2">
    <source>
        <dbReference type="EMBL" id="AIJ23300.1"/>
    </source>
</evidence>
<evidence type="ECO:0000256" key="1">
    <source>
        <dbReference type="SAM" id="Phobius"/>
    </source>
</evidence>
<dbReference type="STRING" id="1068978.AMETH_3208"/>
<evidence type="ECO:0000313" key="3">
    <source>
        <dbReference type="Proteomes" id="UP000062973"/>
    </source>
</evidence>
<organism evidence="2 3">
    <name type="scientific">Amycolatopsis methanolica 239</name>
    <dbReference type="NCBI Taxonomy" id="1068978"/>
    <lineage>
        <taxon>Bacteria</taxon>
        <taxon>Bacillati</taxon>
        <taxon>Actinomycetota</taxon>
        <taxon>Actinomycetes</taxon>
        <taxon>Pseudonocardiales</taxon>
        <taxon>Pseudonocardiaceae</taxon>
        <taxon>Amycolatopsis</taxon>
        <taxon>Amycolatopsis methanolica group</taxon>
    </lineage>
</organism>
<proteinExistence type="predicted"/>
<protein>
    <recommendedName>
        <fullName evidence="4">ABC transporter permease</fullName>
    </recommendedName>
</protein>
<keyword evidence="1" id="KW-0472">Membrane</keyword>
<reference evidence="2 3" key="1">
    <citation type="submission" date="2014-07" db="EMBL/GenBank/DDBJ databases">
        <title>Whole Genome Sequence of the Amycolatopsis methanolica 239.</title>
        <authorList>
            <person name="Tang B."/>
        </authorList>
    </citation>
    <scope>NUCLEOTIDE SEQUENCE [LARGE SCALE GENOMIC DNA]</scope>
    <source>
        <strain evidence="2 3">239</strain>
    </source>
</reference>
<feature type="transmembrane region" description="Helical" evidence="1">
    <location>
        <begin position="48"/>
        <end position="72"/>
    </location>
</feature>
<dbReference type="AlphaFoldDB" id="A0A076MX37"/>
<dbReference type="InterPro" id="IPR030802">
    <property type="entry name" value="Permease_MalE"/>
</dbReference>
<dbReference type="RefSeq" id="WP_017982128.1">
    <property type="nucleotide sequence ID" value="NZ_AQUL01000001.1"/>
</dbReference>
<feature type="transmembrane region" description="Helical" evidence="1">
    <location>
        <begin position="240"/>
        <end position="258"/>
    </location>
</feature>
<accession>A0A076MX37</accession>
<feature type="transmembrane region" description="Helical" evidence="1">
    <location>
        <begin position="199"/>
        <end position="220"/>
    </location>
</feature>
<dbReference type="PANTHER" id="PTHR30188">
    <property type="entry name" value="ABC TRANSPORTER PERMEASE PROTEIN-RELATED"/>
    <property type="match status" value="1"/>
</dbReference>
<dbReference type="PATRIC" id="fig|1068978.7.peg.3426"/>
<dbReference type="OrthoDB" id="3745645at2"/>
<gene>
    <name evidence="2" type="ORF">AMETH_3208</name>
</gene>
<feature type="transmembrane region" description="Helical" evidence="1">
    <location>
        <begin position="157"/>
        <end position="179"/>
    </location>
</feature>
<evidence type="ECO:0008006" key="4">
    <source>
        <dbReference type="Google" id="ProtNLM"/>
    </source>
</evidence>
<dbReference type="HOGENOM" id="CLU_045686_2_1_11"/>
<dbReference type="KEGG" id="amq:AMETH_3208"/>
<keyword evidence="3" id="KW-1185">Reference proteome</keyword>
<name>A0A076MX37_AMYME</name>